<sequence length="724" mass="81136">MRSVASTTLLTFRVDVPLDAFSVELRGSWDNFNHSYQLQRDQRRSSINWVGIFTFKDIICDGDLESPSEKREGCLRMGGTYWYHYVVNGVYEFCDHAQPSTTRCPFLPGEDLNILDVPCEEAPEDLQDFVPQPADTPAFTWNPQARFSTPRPNKFEALARKAQPPPPSPTYSSPVTPSCENPDFHDFSSNSSAKRPYQGSIPTSPDEDIRPPSRNPSAQSNDRPWTSSDEDSMKSARMREKVTGLLRRARSLTSIARKISQKQKKSSTPGDSSNPSSVPESIQEQPREEFDSTNGPPKDSRDVPTSDGTVGCWAHQQCWQSDESRTRRTEELDSTRDNEVAGWVESQKFTNGDENHHDDDADADRDTDGLSADHDGIEHAMSVHSPNDSVAGYQDHDPEIQCQQSPGLSQSPETIGEPHGWLHLPADDEDWHGYSQMFGQPQMQKTTGRRYGAAPQRHNPYADQRPHVPMYQLQGDAEPTADATYYEDDSSLFERPVKFEHQRHAPQLDYTCEGDYRYYPGTGSFIEDQRHYGLSHPELFWGPDNWKQPNLTADIARNPTFAEDDPLVCCDEDFQESACPDEDFSELLCPDGSEGSSPPSDDGSWTNTSCDSNDPVSRFNSILRRYRGTNDAPVSVHTEEDDSRENNPSTPTQDSGFLGYSLPEEESTSQATLTKVPTHTTVVRRGSFSNAPKLELNLDGSGLGDWSSLSEHSTTLDDLENFGF</sequence>
<dbReference type="InterPro" id="IPR013783">
    <property type="entry name" value="Ig-like_fold"/>
</dbReference>
<protein>
    <submittedName>
        <fullName evidence="2">Uncharacterized protein</fullName>
    </submittedName>
</protein>
<feature type="compositionally biased region" description="Polar residues" evidence="1">
    <location>
        <begin position="139"/>
        <end position="151"/>
    </location>
</feature>
<feature type="compositionally biased region" description="Basic and acidic residues" evidence="1">
    <location>
        <begin position="322"/>
        <end position="339"/>
    </location>
</feature>
<evidence type="ECO:0000313" key="3">
    <source>
        <dbReference type="Proteomes" id="UP001492380"/>
    </source>
</evidence>
<feature type="compositionally biased region" description="Basic and acidic residues" evidence="1">
    <location>
        <begin position="351"/>
        <end position="378"/>
    </location>
</feature>
<proteinExistence type="predicted"/>
<dbReference type="PANTHER" id="PTHR40625:SF1">
    <property type="entry name" value="AMP-ACTIVATED PROTEIN KINASE GLYCOGEN-BINDING DOMAIN-CONTAINING PROTEIN"/>
    <property type="match status" value="1"/>
</dbReference>
<name>A0ABR1YMK5_9PEZI</name>
<evidence type="ECO:0000313" key="2">
    <source>
        <dbReference type="EMBL" id="KAK8233733.1"/>
    </source>
</evidence>
<dbReference type="Gene3D" id="2.60.40.10">
    <property type="entry name" value="Immunoglobulins"/>
    <property type="match status" value="1"/>
</dbReference>
<feature type="compositionally biased region" description="Low complexity" evidence="1">
    <location>
        <begin position="590"/>
        <end position="604"/>
    </location>
</feature>
<reference evidence="2 3" key="1">
    <citation type="submission" date="2024-04" db="EMBL/GenBank/DDBJ databases">
        <title>Phyllosticta paracitricarpa is synonymous to the EU quarantine fungus P. citricarpa based on phylogenomic analyses.</title>
        <authorList>
            <consortium name="Lawrence Berkeley National Laboratory"/>
            <person name="Van Ingen-Buijs V.A."/>
            <person name="Van Westerhoven A.C."/>
            <person name="Haridas S."/>
            <person name="Skiadas P."/>
            <person name="Martin F."/>
            <person name="Groenewald J.Z."/>
            <person name="Crous P.W."/>
            <person name="Seidl M.F."/>
        </authorList>
    </citation>
    <scope>NUCLEOTIDE SEQUENCE [LARGE SCALE GENOMIC DNA]</scope>
    <source>
        <strain evidence="2 3">CBS 123374</strain>
    </source>
</reference>
<keyword evidence="3" id="KW-1185">Reference proteome</keyword>
<feature type="compositionally biased region" description="Basic and acidic residues" evidence="1">
    <location>
        <begin position="231"/>
        <end position="242"/>
    </location>
</feature>
<feature type="compositionally biased region" description="Polar residues" evidence="1">
    <location>
        <begin position="646"/>
        <end position="655"/>
    </location>
</feature>
<dbReference type="EMBL" id="JBBWRZ010000006">
    <property type="protein sequence ID" value="KAK8233733.1"/>
    <property type="molecule type" value="Genomic_DNA"/>
</dbReference>
<evidence type="ECO:0000256" key="1">
    <source>
        <dbReference type="SAM" id="MobiDB-lite"/>
    </source>
</evidence>
<feature type="region of interest" description="Disordered" evidence="1">
    <location>
        <begin position="630"/>
        <end position="674"/>
    </location>
</feature>
<feature type="compositionally biased region" description="Polar residues" evidence="1">
    <location>
        <begin position="401"/>
        <end position="413"/>
    </location>
</feature>
<feature type="region of interest" description="Disordered" evidence="1">
    <location>
        <begin position="127"/>
        <end position="414"/>
    </location>
</feature>
<accession>A0ABR1YMK5</accession>
<organism evidence="2 3">
    <name type="scientific">Phyllosticta capitalensis</name>
    <dbReference type="NCBI Taxonomy" id="121624"/>
    <lineage>
        <taxon>Eukaryota</taxon>
        <taxon>Fungi</taxon>
        <taxon>Dikarya</taxon>
        <taxon>Ascomycota</taxon>
        <taxon>Pezizomycotina</taxon>
        <taxon>Dothideomycetes</taxon>
        <taxon>Dothideomycetes incertae sedis</taxon>
        <taxon>Botryosphaeriales</taxon>
        <taxon>Phyllostictaceae</taxon>
        <taxon>Phyllosticta</taxon>
    </lineage>
</organism>
<feature type="region of interest" description="Disordered" evidence="1">
    <location>
        <begin position="582"/>
        <end position="612"/>
    </location>
</feature>
<dbReference type="PANTHER" id="PTHR40625">
    <property type="entry name" value="GTP-BINDING PROTEIN ESDC-RELATED"/>
    <property type="match status" value="1"/>
</dbReference>
<feature type="compositionally biased region" description="Low complexity" evidence="1">
    <location>
        <begin position="266"/>
        <end position="277"/>
    </location>
</feature>
<gene>
    <name evidence="2" type="ORF">HDK90DRAFT_511529</name>
</gene>
<feature type="compositionally biased region" description="Polar residues" evidence="1">
    <location>
        <begin position="215"/>
        <end position="227"/>
    </location>
</feature>
<dbReference type="Proteomes" id="UP001492380">
    <property type="component" value="Unassembled WGS sequence"/>
</dbReference>
<comment type="caution">
    <text evidence="2">The sequence shown here is derived from an EMBL/GenBank/DDBJ whole genome shotgun (WGS) entry which is preliminary data.</text>
</comment>